<dbReference type="GO" id="GO:0003677">
    <property type="term" value="F:DNA binding"/>
    <property type="evidence" value="ECO:0007669"/>
    <property type="project" value="InterPro"/>
</dbReference>
<comment type="caution">
    <text evidence="4">The sequence shown here is derived from an EMBL/GenBank/DDBJ whole genome shotgun (WGS) entry which is preliminary data.</text>
</comment>
<evidence type="ECO:0000259" key="3">
    <source>
        <dbReference type="PROSITE" id="PS50930"/>
    </source>
</evidence>
<dbReference type="PROSITE" id="PS50930">
    <property type="entry name" value="HTH_LYTTR"/>
    <property type="match status" value="1"/>
</dbReference>
<accession>A0A4R4K8G6</accession>
<dbReference type="Pfam" id="PF04397">
    <property type="entry name" value="LytTR"/>
    <property type="match status" value="1"/>
</dbReference>
<dbReference type="Gene3D" id="2.40.50.1020">
    <property type="entry name" value="LytTr DNA-binding domain"/>
    <property type="match status" value="1"/>
</dbReference>
<dbReference type="AlphaFoldDB" id="A0A4R4K8G6"/>
<dbReference type="GO" id="GO:0000156">
    <property type="term" value="F:phosphorelay response regulator activity"/>
    <property type="evidence" value="ECO:0007669"/>
    <property type="project" value="InterPro"/>
</dbReference>
<dbReference type="Gene3D" id="3.40.50.2300">
    <property type="match status" value="1"/>
</dbReference>
<evidence type="ECO:0000259" key="2">
    <source>
        <dbReference type="PROSITE" id="PS50110"/>
    </source>
</evidence>
<dbReference type="PROSITE" id="PS50110">
    <property type="entry name" value="RESPONSE_REGULATORY"/>
    <property type="match status" value="1"/>
</dbReference>
<dbReference type="PANTHER" id="PTHR37299:SF1">
    <property type="entry name" value="STAGE 0 SPORULATION PROTEIN A HOMOLOG"/>
    <property type="match status" value="1"/>
</dbReference>
<dbReference type="InterPro" id="IPR001789">
    <property type="entry name" value="Sig_transdc_resp-reg_receiver"/>
</dbReference>
<dbReference type="PANTHER" id="PTHR37299">
    <property type="entry name" value="TRANSCRIPTIONAL REGULATOR-RELATED"/>
    <property type="match status" value="1"/>
</dbReference>
<dbReference type="RefSeq" id="WP_132118520.1">
    <property type="nucleotide sequence ID" value="NZ_SMJU01000008.1"/>
</dbReference>
<feature type="domain" description="HTH LytTR-type" evidence="3">
    <location>
        <begin position="142"/>
        <end position="240"/>
    </location>
</feature>
<dbReference type="SMART" id="SM00448">
    <property type="entry name" value="REC"/>
    <property type="match status" value="1"/>
</dbReference>
<keyword evidence="5" id="KW-1185">Reference proteome</keyword>
<dbReference type="InterPro" id="IPR046947">
    <property type="entry name" value="LytR-like"/>
</dbReference>
<dbReference type="Pfam" id="PF00072">
    <property type="entry name" value="Response_reg"/>
    <property type="match status" value="1"/>
</dbReference>
<dbReference type="InterPro" id="IPR011006">
    <property type="entry name" value="CheY-like_superfamily"/>
</dbReference>
<protein>
    <submittedName>
        <fullName evidence="4">Response regulator transcription factor</fullName>
    </submittedName>
</protein>
<dbReference type="SMART" id="SM00850">
    <property type="entry name" value="LytTR"/>
    <property type="match status" value="1"/>
</dbReference>
<feature type="domain" description="Response regulatory" evidence="2">
    <location>
        <begin position="4"/>
        <end position="115"/>
    </location>
</feature>
<dbReference type="InterPro" id="IPR007492">
    <property type="entry name" value="LytTR_DNA-bd_dom"/>
</dbReference>
<evidence type="ECO:0000313" key="5">
    <source>
        <dbReference type="Proteomes" id="UP000295706"/>
    </source>
</evidence>
<proteinExistence type="predicted"/>
<dbReference type="EMBL" id="SMJU01000008">
    <property type="protein sequence ID" value="TDB63974.1"/>
    <property type="molecule type" value="Genomic_DNA"/>
</dbReference>
<feature type="modified residue" description="4-aspartylphosphate" evidence="1">
    <location>
        <position position="55"/>
    </location>
</feature>
<gene>
    <name evidence="4" type="ORF">EZE20_13595</name>
</gene>
<dbReference type="OrthoDB" id="1646880at2"/>
<evidence type="ECO:0000256" key="1">
    <source>
        <dbReference type="PROSITE-ProRule" id="PRU00169"/>
    </source>
</evidence>
<dbReference type="SUPFAM" id="SSF52172">
    <property type="entry name" value="CheY-like"/>
    <property type="match status" value="1"/>
</dbReference>
<dbReference type="Proteomes" id="UP000295706">
    <property type="component" value="Unassembled WGS sequence"/>
</dbReference>
<keyword evidence="1" id="KW-0597">Phosphoprotein</keyword>
<organism evidence="4 5">
    <name type="scientific">Arundinibacter roseus</name>
    <dbReference type="NCBI Taxonomy" id="2070510"/>
    <lineage>
        <taxon>Bacteria</taxon>
        <taxon>Pseudomonadati</taxon>
        <taxon>Bacteroidota</taxon>
        <taxon>Cytophagia</taxon>
        <taxon>Cytophagales</taxon>
        <taxon>Spirosomataceae</taxon>
        <taxon>Arundinibacter</taxon>
    </lineage>
</organism>
<name>A0A4R4K8G6_9BACT</name>
<sequence>MSYTCLIVDDEPFARKLMEEYVAKVPELRLVQTCSSPLTAIEVLREQVVDILFLDINMPDITGIGLLKILQKKPLVVLTTAYSEYALEGYELDVADYLLKPITLERFLKSVEKVLNRLRKSAPAEVPVADSIARTEPPGPYIFVKDGTRLVKILLSEILYIEGLKDYVGIYTRDKKIVTLQTMKALETQLPESQFIRIHNSFIVAFAAIDAIDREKVQIGKAFLPVSDTYRKSFREFIEKHQVGG</sequence>
<evidence type="ECO:0000313" key="4">
    <source>
        <dbReference type="EMBL" id="TDB63974.1"/>
    </source>
</evidence>
<reference evidence="4 5" key="1">
    <citation type="submission" date="2019-02" db="EMBL/GenBank/DDBJ databases">
        <title>Arundinibacter roseus gen. nov., sp. nov., a new member of the family Cytophagaceae.</title>
        <authorList>
            <person name="Szuroczki S."/>
            <person name="Khayer B."/>
            <person name="Sproer C."/>
            <person name="Toumi M."/>
            <person name="Szabo A."/>
            <person name="Felfoldi T."/>
            <person name="Schumann P."/>
            <person name="Toth E."/>
        </authorList>
    </citation>
    <scope>NUCLEOTIDE SEQUENCE [LARGE SCALE GENOMIC DNA]</scope>
    <source>
        <strain evidence="4 5">DMA-k-7a</strain>
    </source>
</reference>